<dbReference type="GO" id="GO:0005770">
    <property type="term" value="C:late endosome"/>
    <property type="evidence" value="ECO:0007669"/>
    <property type="project" value="TreeGrafter"/>
</dbReference>
<dbReference type="Gene3D" id="3.50.50.60">
    <property type="entry name" value="FAD/NAD(P)-binding domain"/>
    <property type="match status" value="1"/>
</dbReference>
<dbReference type="InterPro" id="IPR006076">
    <property type="entry name" value="FAD-dep_OxRdtase"/>
</dbReference>
<protein>
    <recommendedName>
        <fullName evidence="1">FAD dependent oxidoreductase domain-containing protein</fullName>
    </recommendedName>
</protein>
<dbReference type="EMBL" id="VXIT01000005">
    <property type="protein sequence ID" value="KAA6412541.1"/>
    <property type="molecule type" value="Genomic_DNA"/>
</dbReference>
<gene>
    <name evidence="2" type="ORF">FRX48_03532</name>
</gene>
<comment type="caution">
    <text evidence="2">The sequence shown here is derived from an EMBL/GenBank/DDBJ whole genome shotgun (WGS) entry which is preliminary data.</text>
</comment>
<proteinExistence type="predicted"/>
<organism evidence="2 3">
    <name type="scientific">Lasallia pustulata</name>
    <dbReference type="NCBI Taxonomy" id="136370"/>
    <lineage>
        <taxon>Eukaryota</taxon>
        <taxon>Fungi</taxon>
        <taxon>Dikarya</taxon>
        <taxon>Ascomycota</taxon>
        <taxon>Pezizomycotina</taxon>
        <taxon>Lecanoromycetes</taxon>
        <taxon>OSLEUM clade</taxon>
        <taxon>Umbilicariomycetidae</taxon>
        <taxon>Umbilicariales</taxon>
        <taxon>Umbilicariaceae</taxon>
        <taxon>Lasallia</taxon>
    </lineage>
</organism>
<dbReference type="SUPFAM" id="SSF51905">
    <property type="entry name" value="FAD/NAD(P)-binding domain"/>
    <property type="match status" value="1"/>
</dbReference>
<dbReference type="Proteomes" id="UP000324767">
    <property type="component" value="Unassembled WGS sequence"/>
</dbReference>
<reference evidence="2 3" key="1">
    <citation type="submission" date="2019-09" db="EMBL/GenBank/DDBJ databases">
        <title>The hologenome of the rock-dwelling lichen Lasallia pustulata.</title>
        <authorList>
            <person name="Greshake Tzovaras B."/>
            <person name="Segers F."/>
            <person name="Bicker A."/>
            <person name="Dal Grande F."/>
            <person name="Otte J."/>
            <person name="Hankeln T."/>
            <person name="Schmitt I."/>
            <person name="Ebersberger I."/>
        </authorList>
    </citation>
    <scope>NUCLEOTIDE SEQUENCE [LARGE SCALE GENOMIC DNA]</scope>
    <source>
        <strain evidence="2">A1-1</strain>
    </source>
</reference>
<dbReference type="PANTHER" id="PTHR13847:SF185">
    <property type="entry name" value="FAD DEPENDENT OXIDOREDUCTASE SUPERFAMILY (AFU_ORTHOLOGUE AFUA_3G02360)"/>
    <property type="match status" value="1"/>
</dbReference>
<dbReference type="GO" id="GO:0005829">
    <property type="term" value="C:cytosol"/>
    <property type="evidence" value="ECO:0007669"/>
    <property type="project" value="GOC"/>
</dbReference>
<evidence type="ECO:0000313" key="3">
    <source>
        <dbReference type="Proteomes" id="UP000324767"/>
    </source>
</evidence>
<dbReference type="OrthoDB" id="498204at2759"/>
<dbReference type="PANTHER" id="PTHR13847">
    <property type="entry name" value="SARCOSINE DEHYDROGENASE-RELATED"/>
    <property type="match status" value="1"/>
</dbReference>
<sequence length="406" mass="42815">MSTVILGAGIIGTSTAYYLSQSTHTPPAAIHLVESSPRLFASASGYAAGFLAKDWFSSSVAPLGALSFDLHQQLAEEHNGREAWGYSRSTGTSLADTGGKCGDDWLRDGNSRAETAGQHGFVSGDGPAWLTSRGGGRFEVISEGDSTAQVDPLRLCHFLLKECLARGVHLHQPAMVISVSTDMRDTLASVRIASTSDGTETDIPCTRLIIAAGAWSRQVFSNLFPQAQLKLPISSLAGHSLVVRSPRWQYSHEEQGCHAVFTTDAAGYSPEVFSRIGGEIYIAGLNSNNIPLPELATESQIDEESIGILKTTATRLLGVPGKEDDLEIVRTGLCFRPVTNRGTPILGRVPEKMLGGDVSPRDGGGVWIGAGHGPWGISLSLGSGKCLAEMVEGGKTSADVRGLGLG</sequence>
<name>A0A5M8PV53_9LECA</name>
<dbReference type="GO" id="GO:0042147">
    <property type="term" value="P:retrograde transport, endosome to Golgi"/>
    <property type="evidence" value="ECO:0007669"/>
    <property type="project" value="TreeGrafter"/>
</dbReference>
<feature type="domain" description="FAD dependent oxidoreductase" evidence="1">
    <location>
        <begin position="4"/>
        <end position="390"/>
    </location>
</feature>
<dbReference type="InterPro" id="IPR036188">
    <property type="entry name" value="FAD/NAD-bd_sf"/>
</dbReference>
<evidence type="ECO:0000313" key="2">
    <source>
        <dbReference type="EMBL" id="KAA6412541.1"/>
    </source>
</evidence>
<evidence type="ECO:0000259" key="1">
    <source>
        <dbReference type="Pfam" id="PF01266"/>
    </source>
</evidence>
<dbReference type="Gene3D" id="3.30.9.10">
    <property type="entry name" value="D-Amino Acid Oxidase, subunit A, domain 2"/>
    <property type="match status" value="1"/>
</dbReference>
<accession>A0A5M8PV53</accession>
<dbReference type="Pfam" id="PF01266">
    <property type="entry name" value="DAO"/>
    <property type="match status" value="1"/>
</dbReference>
<dbReference type="AlphaFoldDB" id="A0A5M8PV53"/>